<dbReference type="AlphaFoldDB" id="A0A6L9QA82"/>
<dbReference type="RefSeq" id="WP_163054090.1">
    <property type="nucleotide sequence ID" value="NZ_JAAGLI010000207.1"/>
</dbReference>
<comment type="caution">
    <text evidence="2">The sequence shown here is derived from an EMBL/GenBank/DDBJ whole genome shotgun (WGS) entry which is preliminary data.</text>
</comment>
<protein>
    <submittedName>
        <fullName evidence="2">Helix-hairpin-helix domain-containing protein</fullName>
    </submittedName>
</protein>
<keyword evidence="1" id="KW-0472">Membrane</keyword>
<feature type="transmembrane region" description="Helical" evidence="1">
    <location>
        <begin position="45"/>
        <end position="62"/>
    </location>
</feature>
<dbReference type="Gene3D" id="1.10.150.280">
    <property type="entry name" value="AF1531-like domain"/>
    <property type="match status" value="1"/>
</dbReference>
<name>A0A6L9QA82_9ACTN</name>
<keyword evidence="1" id="KW-0812">Transmembrane</keyword>
<feature type="transmembrane region" description="Helical" evidence="1">
    <location>
        <begin position="21"/>
        <end position="38"/>
    </location>
</feature>
<accession>A0A6L9QA82</accession>
<dbReference type="InterPro" id="IPR010994">
    <property type="entry name" value="RuvA_2-like"/>
</dbReference>
<dbReference type="SUPFAM" id="SSF47781">
    <property type="entry name" value="RuvA domain 2-like"/>
    <property type="match status" value="1"/>
</dbReference>
<dbReference type="Proteomes" id="UP000475532">
    <property type="component" value="Unassembled WGS sequence"/>
</dbReference>
<evidence type="ECO:0000313" key="2">
    <source>
        <dbReference type="EMBL" id="NEA22400.1"/>
    </source>
</evidence>
<proteinExistence type="predicted"/>
<gene>
    <name evidence="2" type="ORF">G3I70_07855</name>
</gene>
<keyword evidence="1" id="KW-1133">Transmembrane helix</keyword>
<evidence type="ECO:0000256" key="1">
    <source>
        <dbReference type="SAM" id="Phobius"/>
    </source>
</evidence>
<dbReference type="Pfam" id="PF12836">
    <property type="entry name" value="HHH_3"/>
    <property type="match status" value="1"/>
</dbReference>
<feature type="transmembrane region" description="Helical" evidence="1">
    <location>
        <begin position="74"/>
        <end position="93"/>
    </location>
</feature>
<reference evidence="2 3" key="1">
    <citation type="submission" date="2020-01" db="EMBL/GenBank/DDBJ databases">
        <title>Insect and environment-associated Actinomycetes.</title>
        <authorList>
            <person name="Currrie C."/>
            <person name="Chevrette M."/>
            <person name="Carlson C."/>
            <person name="Stubbendieck R."/>
            <person name="Wendt-Pienkowski E."/>
        </authorList>
    </citation>
    <scope>NUCLEOTIDE SEQUENCE [LARGE SCALE GENOMIC DNA]</scope>
    <source>
        <strain evidence="2 3">SID10258</strain>
    </source>
</reference>
<evidence type="ECO:0000313" key="3">
    <source>
        <dbReference type="Proteomes" id="UP000475532"/>
    </source>
</evidence>
<organism evidence="2 3">
    <name type="scientific">Actinomadura bangladeshensis</name>
    <dbReference type="NCBI Taxonomy" id="453573"/>
    <lineage>
        <taxon>Bacteria</taxon>
        <taxon>Bacillati</taxon>
        <taxon>Actinomycetota</taxon>
        <taxon>Actinomycetes</taxon>
        <taxon>Streptosporangiales</taxon>
        <taxon>Thermomonosporaceae</taxon>
        <taxon>Actinomadura</taxon>
    </lineage>
</organism>
<sequence>MAHDEDQPGQDRGKLRLGSEPALYLGYAAPITMGFAAARRRSIGLWAATFLYLALVTAMLVTAKSENGSTADTVFAITWIPSWLGGTLHALAIRRQVFGPATPPDSLEQAEQEARHRRDLRLRAAAIARDSPQTALEMGIGRPDLPRTFDDGGLVDINHAPASAIMTVPGITQEQAERIVRLRQDVHAFTSAEEVSAMADLPPHLTPTLAEHTVYLT</sequence>
<dbReference type="EMBL" id="JAAGLI010000207">
    <property type="protein sequence ID" value="NEA22400.1"/>
    <property type="molecule type" value="Genomic_DNA"/>
</dbReference>